<dbReference type="Pfam" id="PF19031">
    <property type="entry name" value="Intu_longin_1"/>
    <property type="match status" value="1"/>
</dbReference>
<dbReference type="EMBL" id="PUHR01000083">
    <property type="protein sequence ID" value="KAG0668008.1"/>
    <property type="molecule type" value="Genomic_DNA"/>
</dbReference>
<evidence type="ECO:0000259" key="2">
    <source>
        <dbReference type="Pfam" id="PF19031"/>
    </source>
</evidence>
<gene>
    <name evidence="3" type="primary">CCZ1</name>
    <name evidence="3" type="ORF">C6P45_005144</name>
</gene>
<sequence length="654" mass="75819">MIKDLVIIDPTRSHNDEDTHKSLVLFHEFGENAGNSNQNDKLNRIGIIQGLWSLTESFGSDTDAEIEKVIELDNEIIIVIKLEDQFFIALSINDYDNLDDIPVNKNKIPYQYYLGHLWLCYKFFVLQHGTFLKFEDNSELTDCLNEHVVTFWNDIYLKPETLIRQGIDVLFPGSFKRSELGDLIGSEPHEEEIDDETWDTMINRKILLQDESYLGIKDILVYNLPSDFNKDKNKNDSESQSRVGTKYFGLVENFCRTFDSLPDISNWIYHLFKQYDNISSHVLAGNTHFTGIPSTENQQNDTTNTIPGEETSNISTFGNRFYHNMTLPISFAYDVVQEVGVTTGVSSSVSYLKSYIPSWTTQSHKNDFIDSPQKKRYGYLISPLANSQLPSNYKMIPMYLKFGTHYDFYNVLFWYFEDILVVIICEKTFDKVWEADYLNDLSFILSLSMEKLYHKVEKVKRPMQENFGYFIVEKGKSVTEIKSSIPSCIGLLKQELNGMSPLNVVIDGWDKLMNQERDNDGIIGLDIMGSLFQIGKPTEKLIKDTKSMNNPYNNTFLDSMEVDKLWILSKELLIFLKSLDKSETRSELVEERLLTLSNGVLCYIKNDNNRLVIILKNWFDSKYDDYPTKETTLFNNLGIDVTSWWAKKKYNLDM</sequence>
<dbReference type="GO" id="GO:0016192">
    <property type="term" value="P:vesicle-mediated transport"/>
    <property type="evidence" value="ECO:0007669"/>
    <property type="project" value="InterPro"/>
</dbReference>
<protein>
    <submittedName>
        <fullName evidence="3">Vacuolar fusion protein ccz1</fullName>
    </submittedName>
</protein>
<keyword evidence="4" id="KW-1185">Reference proteome</keyword>
<dbReference type="PANTHER" id="PTHR13056">
    <property type="entry name" value="VACUOLAR FUSION PROTEIN CCZ1 HOMOLOG-RELATED"/>
    <property type="match status" value="1"/>
</dbReference>
<name>A0A9P7BB70_MAUEX</name>
<dbReference type="OrthoDB" id="240546at2759"/>
<feature type="domain" description="CCZ1/INTU/HSP4 first Longin" evidence="2">
    <location>
        <begin position="6"/>
        <end position="129"/>
    </location>
</feature>
<dbReference type="AlphaFoldDB" id="A0A9P7BB70"/>
<comment type="caution">
    <text evidence="3">The sequence shown here is derived from an EMBL/GenBank/DDBJ whole genome shotgun (WGS) entry which is preliminary data.</text>
</comment>
<evidence type="ECO:0000313" key="3">
    <source>
        <dbReference type="EMBL" id="KAG0668008.1"/>
    </source>
</evidence>
<dbReference type="InterPro" id="IPR043987">
    <property type="entry name" value="CCZ1/INTU/HSP4_longin_1"/>
</dbReference>
<evidence type="ECO:0000313" key="4">
    <source>
        <dbReference type="Proteomes" id="UP000750334"/>
    </source>
</evidence>
<evidence type="ECO:0000256" key="1">
    <source>
        <dbReference type="ARBA" id="ARBA00005352"/>
    </source>
</evidence>
<dbReference type="Proteomes" id="UP000750334">
    <property type="component" value="Unassembled WGS sequence"/>
</dbReference>
<organism evidence="3 4">
    <name type="scientific">Maudiozyma exigua</name>
    <name type="common">Yeast</name>
    <name type="synonym">Kazachstania exigua</name>
    <dbReference type="NCBI Taxonomy" id="34358"/>
    <lineage>
        <taxon>Eukaryota</taxon>
        <taxon>Fungi</taxon>
        <taxon>Dikarya</taxon>
        <taxon>Ascomycota</taxon>
        <taxon>Saccharomycotina</taxon>
        <taxon>Saccharomycetes</taxon>
        <taxon>Saccharomycetales</taxon>
        <taxon>Saccharomycetaceae</taxon>
        <taxon>Maudiozyma</taxon>
    </lineage>
</organism>
<reference evidence="3 4" key="1">
    <citation type="submission" date="2020-11" db="EMBL/GenBank/DDBJ databases">
        <title>Kefir isolates.</title>
        <authorList>
            <person name="Marcisauskas S."/>
            <person name="Kim Y."/>
            <person name="Blasche S."/>
        </authorList>
    </citation>
    <scope>NUCLEOTIDE SEQUENCE [LARGE SCALE GENOMIC DNA]</scope>
    <source>
        <strain evidence="3 4">OG2</strain>
    </source>
</reference>
<dbReference type="PANTHER" id="PTHR13056:SF0">
    <property type="entry name" value="VACUOLAR FUSION PROTEIN CCZ1 HOMOLOG-RELATED"/>
    <property type="match status" value="1"/>
</dbReference>
<accession>A0A9P7BB70</accession>
<comment type="similarity">
    <text evidence="1">Belongs to the CCZ1 family.</text>
</comment>
<dbReference type="GO" id="GO:0035658">
    <property type="term" value="C:Mon1-Ccz1 complex"/>
    <property type="evidence" value="ECO:0007669"/>
    <property type="project" value="InterPro"/>
</dbReference>
<proteinExistence type="inferred from homology"/>
<dbReference type="InterPro" id="IPR013176">
    <property type="entry name" value="Ccz1"/>
</dbReference>